<evidence type="ECO:0000313" key="1">
    <source>
        <dbReference type="EMBL" id="BBB00575.1"/>
    </source>
</evidence>
<dbReference type="RefSeq" id="WP_202236550.1">
    <property type="nucleotide sequence ID" value="NZ_AP018365.1"/>
</dbReference>
<reference evidence="1 3" key="3">
    <citation type="journal article" date="2011" name="Nat. Chem. Biol.">
        <title>Reveromycin A biosynthesis uses RevG and RevJ for stereospecific spiroacetal formation.</title>
        <authorList>
            <person name="Takahashi S."/>
            <person name="Toyoda A."/>
            <person name="Sekiyama Y."/>
            <person name="Takagi H."/>
            <person name="Nogawa T."/>
            <person name="Uramoto M."/>
            <person name="Suzuki R."/>
            <person name="Koshino H."/>
            <person name="Kumano T."/>
            <person name="Panthee S."/>
            <person name="Dairi T."/>
            <person name="Ishikawa J."/>
            <person name="Ikeda H."/>
            <person name="Sakaki Y."/>
            <person name="Osada H."/>
        </authorList>
    </citation>
    <scope>NUCLEOTIDE SEQUENCE [LARGE SCALE GENOMIC DNA]</scope>
    <source>
        <strain evidence="1 3">SN-593</strain>
    </source>
</reference>
<dbReference type="Proteomes" id="UP000595703">
    <property type="component" value="Chromosome"/>
</dbReference>
<keyword evidence="3" id="KW-1185">Reference proteome</keyword>
<dbReference type="AlphaFoldDB" id="A0A7U3UXM1"/>
<accession>A0A7U3UXM1</accession>
<reference evidence="1 3" key="1">
    <citation type="journal article" date="2010" name="J. Bacteriol.">
        <title>Biochemical characterization of a novel indole prenyltransferase from Streptomyces sp. SN-593.</title>
        <authorList>
            <person name="Takahashi S."/>
            <person name="Takagi H."/>
            <person name="Toyoda A."/>
            <person name="Uramoto M."/>
            <person name="Nogawa T."/>
            <person name="Ueki M."/>
            <person name="Sakaki Y."/>
            <person name="Osada H."/>
        </authorList>
    </citation>
    <scope>NUCLEOTIDE SEQUENCE [LARGE SCALE GENOMIC DNA]</scope>
    <source>
        <strain evidence="1 3">SN-593</strain>
    </source>
</reference>
<sequence length="157" mass="16795">MSTPIPVSTAPAARRWLFEQFTAQIAPDPDNARASLLICYDVPGPNEPEDIIAVGLVTRTLDVNSVVGGGGKGWLDERYSIAVTIDCFRGGDDPAAVFDRASTLLDQTCAIVRTDPTLGGAVLVARPTTSQTEGEWDSDNLGRHTVVTFAVECYARI</sequence>
<dbReference type="EMBL" id="AP018365">
    <property type="protein sequence ID" value="BBB00575.1"/>
    <property type="molecule type" value="Genomic_DNA"/>
</dbReference>
<dbReference type="KEGG" id="arev:RVR_10574"/>
<reference evidence="1 3" key="4">
    <citation type="journal article" date="2020" name="Sci. Rep.">
        <title>beta-carboline chemical signals induce reveromycin production through a LuxR family regulator in Streptomyces sp. SN-593.</title>
        <authorList>
            <person name="Panthee S."/>
            <person name="Kito N."/>
            <person name="Hayashi T."/>
            <person name="Shimizu T."/>
            <person name="Ishikawa J."/>
            <person name="Hamamoto H."/>
            <person name="Osada H."/>
            <person name="Takahashi S."/>
        </authorList>
    </citation>
    <scope>NUCLEOTIDE SEQUENCE [LARGE SCALE GENOMIC DNA]</scope>
    <source>
        <strain evidence="1 3">SN-593</strain>
    </source>
</reference>
<reference evidence="1 3" key="2">
    <citation type="journal article" date="2011" name="J. Antibiot.">
        <title>Furaquinocins I and J: novel polyketide isoprenoid hybrid compounds from Streptomyces reveromyceticus SN-593.</title>
        <authorList>
            <person name="Panthee S."/>
            <person name="Takahashi S."/>
            <person name="Takagi H."/>
            <person name="Nogawa T."/>
            <person name="Oowada E."/>
            <person name="Uramoto M."/>
            <person name="Osada H."/>
        </authorList>
    </citation>
    <scope>NUCLEOTIDE SEQUENCE [LARGE SCALE GENOMIC DNA]</scope>
    <source>
        <strain evidence="1 3">SN-593</strain>
    </source>
</reference>
<protein>
    <submittedName>
        <fullName evidence="1">Uncharacterized protein</fullName>
    </submittedName>
</protein>
<proteinExistence type="predicted"/>
<dbReference type="EMBL" id="AP018365">
    <property type="protein sequence ID" value="BBB00628.1"/>
    <property type="molecule type" value="Genomic_DNA"/>
</dbReference>
<organism evidence="1 3">
    <name type="scientific">Actinacidiphila reveromycinica</name>
    <dbReference type="NCBI Taxonomy" id="659352"/>
    <lineage>
        <taxon>Bacteria</taxon>
        <taxon>Bacillati</taxon>
        <taxon>Actinomycetota</taxon>
        <taxon>Actinomycetes</taxon>
        <taxon>Kitasatosporales</taxon>
        <taxon>Streptomycetaceae</taxon>
        <taxon>Actinacidiphila</taxon>
    </lineage>
</organism>
<gene>
    <name evidence="2" type="ORF">RVR_10574</name>
    <name evidence="1" type="ORF">RVR_7707</name>
</gene>
<evidence type="ECO:0000313" key="3">
    <source>
        <dbReference type="Proteomes" id="UP000595703"/>
    </source>
</evidence>
<name>A0A7U3UXM1_9ACTN</name>
<dbReference type="KEGG" id="arev:RVR_7707"/>
<evidence type="ECO:0000313" key="2">
    <source>
        <dbReference type="EMBL" id="BBB00628.1"/>
    </source>
</evidence>